<evidence type="ECO:0000259" key="9">
    <source>
        <dbReference type="Pfam" id="PF17681"/>
    </source>
</evidence>
<dbReference type="Gene3D" id="1.20.120.1900">
    <property type="entry name" value="Gamma-tubulin complex, C-terminal domain"/>
    <property type="match status" value="1"/>
</dbReference>
<feature type="domain" description="Gamma tubulin complex component protein N-terminal" evidence="9">
    <location>
        <begin position="232"/>
        <end position="535"/>
    </location>
</feature>
<evidence type="ECO:0000259" key="8">
    <source>
        <dbReference type="Pfam" id="PF14609"/>
    </source>
</evidence>
<dbReference type="Proteomes" id="UP000325558">
    <property type="component" value="Unassembled WGS sequence"/>
</dbReference>
<dbReference type="PANTHER" id="PTHR19302">
    <property type="entry name" value="GAMMA TUBULIN COMPLEX PROTEIN"/>
    <property type="match status" value="1"/>
</dbReference>
<name>A0A5N6YL89_9EURO</name>
<keyword evidence="3 5" id="KW-0493">Microtubule</keyword>
<dbReference type="CDD" id="cd22572">
    <property type="entry name" value="GCP5_NTD"/>
    <property type="match status" value="1"/>
</dbReference>
<dbReference type="Pfam" id="PF14609">
    <property type="entry name" value="GCP5-Mod21_N"/>
    <property type="match status" value="1"/>
</dbReference>
<gene>
    <name evidence="10" type="ORF">BDV24DRAFT_158950</name>
</gene>
<organism evidence="10">
    <name type="scientific">Aspergillus arachidicola</name>
    <dbReference type="NCBI Taxonomy" id="656916"/>
    <lineage>
        <taxon>Eukaryota</taxon>
        <taxon>Fungi</taxon>
        <taxon>Dikarya</taxon>
        <taxon>Ascomycota</taxon>
        <taxon>Pezizomycotina</taxon>
        <taxon>Eurotiomycetes</taxon>
        <taxon>Eurotiomycetidae</taxon>
        <taxon>Eurotiales</taxon>
        <taxon>Aspergillaceae</taxon>
        <taxon>Aspergillus</taxon>
        <taxon>Aspergillus subgen. Circumdati</taxon>
    </lineage>
</organism>
<sequence>MAIPASISVLTDELVATVAKVDKRNPRFKILKRRTEDTLRANAHVRTDQFAVANQLEGLQEKFQVLNKDDLADALRVRLTELNEHKNSCFPEILSLLLQLADRPAQLSKVDRLESIKKPQERVESLSWTELDVSGTAYCEEDIWGSVDFGAGSSEDDLSSVSSDSYHGRSLPQTSIALEEDYVIPEDLFSSGEDEDLVVSIKTAQFWRNEPGFDTEQHGGKPSHVLTELQIVRETIFMLQGLPTSLFWRHHESVEVDRKYSLAHLSSETLSSLLRSFCSIGSKIDILRRYNQVPRVIPYLQTFHRGIEDRLREFDGFLSNVQSQYLSQSGMIAVSLLQLHESVLRESKLLLLLAEIVSNLRHDASDSPVRCLDLLYNSVCMTQATGDENEFKFLAQLFFSCFETYARPIRLWMEKGELEETVQGSFFIRDNRSNDQDLRTLWHGWYTLDESAWISSVPKFVQPVARKIFVAGKSMVFLRHLDVSENEAHARKSSLTLRDVFPEDSASVYMPFSALLDSAFGRIVDENHSFTSSLLRRELDQQCGLWVSLQALEHIYHCKDMSVFGPIDHKIFDLIDRGRGAWDDRYLLTELAQSAFGILPFIDPSRVIVRSSKDPTNKSHTHNRSVKLLQAISFDYILPWPVANIITKDAILSYQRLSTFLMQIRRAKHTIVKQRLQYSPQIAEARKNAQAYALRHNMLWFLNTLYSHMTDFVISTTTDSLREDLSACNDVDTMVSVHQSYMSSLEDQCLLSQNLVTLYEAIISLLDLCVSFSDLQSTRYAQTNSAQKEYGQDKYQSDEEEDEDEEPEHDNKQTPVHETQYLQQVKTTQDQFNQLLGFLAAGLKGVGRANAQVSWEILAERLEWRKERTADHV</sequence>
<evidence type="ECO:0000256" key="3">
    <source>
        <dbReference type="ARBA" id="ARBA00022701"/>
    </source>
</evidence>
<keyword evidence="4 5" id="KW-0206">Cytoskeleton</keyword>
<evidence type="ECO:0000256" key="2">
    <source>
        <dbReference type="ARBA" id="ARBA00022490"/>
    </source>
</evidence>
<comment type="similarity">
    <text evidence="1 5">Belongs to the TUBGCP family.</text>
</comment>
<dbReference type="GO" id="GO:0000930">
    <property type="term" value="C:gamma-tubulin complex"/>
    <property type="evidence" value="ECO:0007669"/>
    <property type="project" value="TreeGrafter"/>
</dbReference>
<accession>A0A5N6YL89</accession>
<dbReference type="GO" id="GO:0005874">
    <property type="term" value="C:microtubule"/>
    <property type="evidence" value="ECO:0007669"/>
    <property type="project" value="UniProtKB-KW"/>
</dbReference>
<dbReference type="InterPro" id="IPR007259">
    <property type="entry name" value="GCP"/>
</dbReference>
<dbReference type="InterPro" id="IPR042241">
    <property type="entry name" value="GCP_C_sf"/>
</dbReference>
<reference evidence="10" key="1">
    <citation type="submission" date="2019-04" db="EMBL/GenBank/DDBJ databases">
        <title>Friends and foes A comparative genomics study of 23 Aspergillus species from section Flavi.</title>
        <authorList>
            <consortium name="DOE Joint Genome Institute"/>
            <person name="Kjaerbolling I."/>
            <person name="Vesth T."/>
            <person name="Frisvad J.C."/>
            <person name="Nybo J.L."/>
            <person name="Theobald S."/>
            <person name="Kildgaard S."/>
            <person name="Isbrandt T."/>
            <person name="Kuo A."/>
            <person name="Sato A."/>
            <person name="Lyhne E.K."/>
            <person name="Kogle M.E."/>
            <person name="Wiebenga A."/>
            <person name="Kun R.S."/>
            <person name="Lubbers R.J."/>
            <person name="Makela M.R."/>
            <person name="Barry K."/>
            <person name="Chovatia M."/>
            <person name="Clum A."/>
            <person name="Daum C."/>
            <person name="Haridas S."/>
            <person name="He G."/>
            <person name="LaButti K."/>
            <person name="Lipzen A."/>
            <person name="Mondo S."/>
            <person name="Riley R."/>
            <person name="Salamov A."/>
            <person name="Simmons B.A."/>
            <person name="Magnuson J.K."/>
            <person name="Henrissat B."/>
            <person name="Mortensen U.H."/>
            <person name="Larsen T.O."/>
            <person name="Devries R.P."/>
            <person name="Grigoriev I.V."/>
            <person name="Machida M."/>
            <person name="Baker S.E."/>
            <person name="Andersen M.R."/>
        </authorList>
    </citation>
    <scope>NUCLEOTIDE SEQUENCE</scope>
    <source>
        <strain evidence="10">CBS 117612</strain>
    </source>
</reference>
<proteinExistence type="inferred from homology"/>
<dbReference type="EMBL" id="ML737117">
    <property type="protein sequence ID" value="KAE8346151.1"/>
    <property type="molecule type" value="Genomic_DNA"/>
</dbReference>
<dbReference type="InterPro" id="IPR059169">
    <property type="entry name" value="GCP5_N_ext"/>
</dbReference>
<dbReference type="AlphaFoldDB" id="A0A5N6YL89"/>
<dbReference type="GO" id="GO:0000278">
    <property type="term" value="P:mitotic cell cycle"/>
    <property type="evidence" value="ECO:0007669"/>
    <property type="project" value="TreeGrafter"/>
</dbReference>
<dbReference type="InterPro" id="IPR032797">
    <property type="entry name" value="Mod21_N"/>
</dbReference>
<dbReference type="GO" id="GO:0031122">
    <property type="term" value="P:cytoplasmic microtubule organization"/>
    <property type="evidence" value="ECO:0007669"/>
    <property type="project" value="TreeGrafter"/>
</dbReference>
<dbReference type="Pfam" id="PF04130">
    <property type="entry name" value="GCP_C_terminal"/>
    <property type="match status" value="1"/>
</dbReference>
<feature type="domain" description="Gamma tubulin complex component C-terminal" evidence="7">
    <location>
        <begin position="623"/>
        <end position="864"/>
    </location>
</feature>
<dbReference type="GO" id="GO:0051011">
    <property type="term" value="F:microtubule minus-end binding"/>
    <property type="evidence" value="ECO:0007669"/>
    <property type="project" value="TreeGrafter"/>
</dbReference>
<dbReference type="GO" id="GO:0005816">
    <property type="term" value="C:spindle pole body"/>
    <property type="evidence" value="ECO:0007669"/>
    <property type="project" value="UniProtKB-ARBA"/>
</dbReference>
<evidence type="ECO:0000256" key="4">
    <source>
        <dbReference type="ARBA" id="ARBA00023212"/>
    </source>
</evidence>
<feature type="domain" description="Gamma-Tubulin ring complex non-core subunit mod21 N-terminal" evidence="8">
    <location>
        <begin position="65"/>
        <end position="157"/>
    </location>
</feature>
<evidence type="ECO:0000256" key="5">
    <source>
        <dbReference type="RuleBase" id="RU363050"/>
    </source>
</evidence>
<dbReference type="PANTHER" id="PTHR19302:SF33">
    <property type="entry name" value="GAMMA-TUBULIN COMPLEX COMPONENT 5"/>
    <property type="match status" value="1"/>
</dbReference>
<dbReference type="InterPro" id="IPR040457">
    <property type="entry name" value="GCP_C"/>
</dbReference>
<dbReference type="OrthoDB" id="66546at2759"/>
<dbReference type="GO" id="GO:0051225">
    <property type="term" value="P:spindle assembly"/>
    <property type="evidence" value="ECO:0007669"/>
    <property type="project" value="TreeGrafter"/>
</dbReference>
<keyword evidence="2 5" id="KW-0963">Cytoplasm</keyword>
<dbReference type="GO" id="GO:0000922">
    <property type="term" value="C:spindle pole"/>
    <property type="evidence" value="ECO:0007669"/>
    <property type="project" value="InterPro"/>
</dbReference>
<evidence type="ECO:0000256" key="6">
    <source>
        <dbReference type="SAM" id="MobiDB-lite"/>
    </source>
</evidence>
<dbReference type="Pfam" id="PF17681">
    <property type="entry name" value="GCP_N_terminal"/>
    <property type="match status" value="1"/>
</dbReference>
<evidence type="ECO:0000313" key="10">
    <source>
        <dbReference type="EMBL" id="KAE8346151.1"/>
    </source>
</evidence>
<evidence type="ECO:0000259" key="7">
    <source>
        <dbReference type="Pfam" id="PF04130"/>
    </source>
</evidence>
<comment type="subcellular location">
    <subcellularLocation>
        <location evidence="5">Cytoplasm</location>
        <location evidence="5">Cytoskeleton</location>
        <location evidence="5">Microtubule organizing center</location>
    </subcellularLocation>
</comment>
<protein>
    <recommendedName>
        <fullName evidence="5">Spindle pole body component</fullName>
    </recommendedName>
</protein>
<dbReference type="GO" id="GO:0051321">
    <property type="term" value="P:meiotic cell cycle"/>
    <property type="evidence" value="ECO:0007669"/>
    <property type="project" value="TreeGrafter"/>
</dbReference>
<dbReference type="GO" id="GO:0043015">
    <property type="term" value="F:gamma-tubulin binding"/>
    <property type="evidence" value="ECO:0007669"/>
    <property type="project" value="InterPro"/>
</dbReference>
<evidence type="ECO:0000256" key="1">
    <source>
        <dbReference type="ARBA" id="ARBA00010337"/>
    </source>
</evidence>
<feature type="region of interest" description="Disordered" evidence="6">
    <location>
        <begin position="783"/>
        <end position="816"/>
    </location>
</feature>
<feature type="compositionally biased region" description="Acidic residues" evidence="6">
    <location>
        <begin position="798"/>
        <end position="808"/>
    </location>
</feature>
<dbReference type="InterPro" id="IPR041470">
    <property type="entry name" value="GCP_N"/>
</dbReference>
<dbReference type="GO" id="GO:0007020">
    <property type="term" value="P:microtubule nucleation"/>
    <property type="evidence" value="ECO:0007669"/>
    <property type="project" value="InterPro"/>
</dbReference>